<dbReference type="AlphaFoldDB" id="A0A1E5W483"/>
<gene>
    <name evidence="2" type="ORF">BAE44_0006750</name>
</gene>
<dbReference type="EMBL" id="LWDX02021760">
    <property type="protein sequence ID" value="OEL32232.1"/>
    <property type="molecule type" value="Genomic_DNA"/>
</dbReference>
<keyword evidence="3" id="KW-1185">Reference proteome</keyword>
<proteinExistence type="predicted"/>
<evidence type="ECO:0000313" key="2">
    <source>
        <dbReference type="EMBL" id="OEL32232.1"/>
    </source>
</evidence>
<comment type="caution">
    <text evidence="2">The sequence shown here is derived from an EMBL/GenBank/DDBJ whole genome shotgun (WGS) entry which is preliminary data.</text>
</comment>
<feature type="non-terminal residue" evidence="2">
    <location>
        <position position="1"/>
    </location>
</feature>
<sequence length="93" mass="10130">LKEALEAIATRGGRLPAVKPTPARGQTAGAGKEKKKKVVKKKVSQAFIDRLKLGLYAVHPEDIPEDEMADYSNDFHEIRAGEKVVAAKIAAYE</sequence>
<evidence type="ECO:0000313" key="3">
    <source>
        <dbReference type="Proteomes" id="UP000095767"/>
    </source>
</evidence>
<reference evidence="2 3" key="1">
    <citation type="submission" date="2016-09" db="EMBL/GenBank/DDBJ databases">
        <title>The draft genome of Dichanthelium oligosanthes: A C3 panicoid grass species.</title>
        <authorList>
            <person name="Studer A.J."/>
            <person name="Schnable J.C."/>
            <person name="Brutnell T.P."/>
        </authorList>
    </citation>
    <scope>NUCLEOTIDE SEQUENCE [LARGE SCALE GENOMIC DNA]</scope>
    <source>
        <strain evidence="3">cv. Kellogg 1175</strain>
        <tissue evidence="2">Leaf</tissue>
    </source>
</reference>
<feature type="region of interest" description="Disordered" evidence="1">
    <location>
        <begin position="15"/>
        <end position="35"/>
    </location>
</feature>
<accession>A0A1E5W483</accession>
<dbReference type="Proteomes" id="UP000095767">
    <property type="component" value="Unassembled WGS sequence"/>
</dbReference>
<name>A0A1E5W483_9POAL</name>
<protein>
    <submittedName>
        <fullName evidence="2">Uncharacterized protein</fullName>
    </submittedName>
</protein>
<organism evidence="2 3">
    <name type="scientific">Dichanthelium oligosanthes</name>
    <dbReference type="NCBI Taxonomy" id="888268"/>
    <lineage>
        <taxon>Eukaryota</taxon>
        <taxon>Viridiplantae</taxon>
        <taxon>Streptophyta</taxon>
        <taxon>Embryophyta</taxon>
        <taxon>Tracheophyta</taxon>
        <taxon>Spermatophyta</taxon>
        <taxon>Magnoliopsida</taxon>
        <taxon>Liliopsida</taxon>
        <taxon>Poales</taxon>
        <taxon>Poaceae</taxon>
        <taxon>PACMAD clade</taxon>
        <taxon>Panicoideae</taxon>
        <taxon>Panicodae</taxon>
        <taxon>Paniceae</taxon>
        <taxon>Dichantheliinae</taxon>
        <taxon>Dichanthelium</taxon>
    </lineage>
</organism>
<evidence type="ECO:0000256" key="1">
    <source>
        <dbReference type="SAM" id="MobiDB-lite"/>
    </source>
</evidence>